<dbReference type="Proteomes" id="UP000807504">
    <property type="component" value="Unassembled WGS sequence"/>
</dbReference>
<dbReference type="OrthoDB" id="6406434at2759"/>
<dbReference type="InterPro" id="IPR001680">
    <property type="entry name" value="WD40_rpt"/>
</dbReference>
<dbReference type="Pfam" id="PF00400">
    <property type="entry name" value="WD40"/>
    <property type="match status" value="5"/>
</dbReference>
<evidence type="ECO:0000313" key="12">
    <source>
        <dbReference type="EMBL" id="KAF8778777.1"/>
    </source>
</evidence>
<dbReference type="InterPro" id="IPR015943">
    <property type="entry name" value="WD40/YVTN_repeat-like_dom_sf"/>
</dbReference>
<dbReference type="GO" id="GO:0005053">
    <property type="term" value="F:peroxisome matrix targeting signal-2 binding"/>
    <property type="evidence" value="ECO:0007669"/>
    <property type="project" value="InterPro"/>
</dbReference>
<proteinExistence type="inferred from homology"/>
<keyword evidence="5 11" id="KW-0853">WD repeat</keyword>
<evidence type="ECO:0000256" key="9">
    <source>
        <dbReference type="ARBA" id="ARBA00024017"/>
    </source>
</evidence>
<keyword evidence="4" id="KW-0963">Cytoplasm</keyword>
<evidence type="ECO:0000256" key="2">
    <source>
        <dbReference type="ARBA" id="ARBA00004514"/>
    </source>
</evidence>
<evidence type="ECO:0000256" key="8">
    <source>
        <dbReference type="ARBA" id="ARBA00023140"/>
    </source>
</evidence>
<accession>A0A8T0ESQ4</accession>
<dbReference type="SUPFAM" id="SSF50978">
    <property type="entry name" value="WD40 repeat-like"/>
    <property type="match status" value="1"/>
</dbReference>
<evidence type="ECO:0000256" key="5">
    <source>
        <dbReference type="ARBA" id="ARBA00022574"/>
    </source>
</evidence>
<comment type="caution">
    <text evidence="12">The sequence shown here is derived from an EMBL/GenBank/DDBJ whole genome shotgun (WGS) entry which is preliminary data.</text>
</comment>
<protein>
    <recommendedName>
        <fullName evidence="10">Peroxin-7</fullName>
    </recommendedName>
</protein>
<dbReference type="EMBL" id="JABXBU010002072">
    <property type="protein sequence ID" value="KAF8778777.1"/>
    <property type="molecule type" value="Genomic_DNA"/>
</dbReference>
<evidence type="ECO:0000256" key="3">
    <source>
        <dbReference type="ARBA" id="ARBA00022448"/>
    </source>
</evidence>
<dbReference type="InterPro" id="IPR044536">
    <property type="entry name" value="PEX7"/>
</dbReference>
<dbReference type="GO" id="GO:0005782">
    <property type="term" value="C:peroxisomal matrix"/>
    <property type="evidence" value="ECO:0007669"/>
    <property type="project" value="UniProtKB-SubCell"/>
</dbReference>
<keyword evidence="6" id="KW-0677">Repeat</keyword>
<evidence type="ECO:0000256" key="6">
    <source>
        <dbReference type="ARBA" id="ARBA00022737"/>
    </source>
</evidence>
<feature type="repeat" description="WD" evidence="11">
    <location>
        <begin position="105"/>
        <end position="139"/>
    </location>
</feature>
<keyword evidence="13" id="KW-1185">Reference proteome</keyword>
<comment type="subcellular location">
    <subcellularLocation>
        <location evidence="2">Cytoplasm</location>
        <location evidence="2">Cytosol</location>
    </subcellularLocation>
    <subcellularLocation>
        <location evidence="1">Peroxisome matrix</location>
    </subcellularLocation>
</comment>
<reference evidence="12" key="1">
    <citation type="journal article" date="2020" name="bioRxiv">
        <title>Chromosome-level reference genome of the European wasp spider Argiope bruennichi: a resource for studies on range expansion and evolutionary adaptation.</title>
        <authorList>
            <person name="Sheffer M.M."/>
            <person name="Hoppe A."/>
            <person name="Krehenwinkel H."/>
            <person name="Uhl G."/>
            <person name="Kuss A.W."/>
            <person name="Jensen L."/>
            <person name="Jensen C."/>
            <person name="Gillespie R.G."/>
            <person name="Hoff K.J."/>
            <person name="Prost S."/>
        </authorList>
    </citation>
    <scope>NUCLEOTIDE SEQUENCE</scope>
</reference>
<dbReference type="InterPro" id="IPR036322">
    <property type="entry name" value="WD40_repeat_dom_sf"/>
</dbReference>
<evidence type="ECO:0000256" key="7">
    <source>
        <dbReference type="ARBA" id="ARBA00022927"/>
    </source>
</evidence>
<keyword evidence="8" id="KW-0576">Peroxisome</keyword>
<gene>
    <name evidence="12" type="ORF">HNY73_015469</name>
</gene>
<keyword evidence="3" id="KW-0813">Transport</keyword>
<evidence type="ECO:0000256" key="11">
    <source>
        <dbReference type="PROSITE-ProRule" id="PRU00221"/>
    </source>
</evidence>
<keyword evidence="7" id="KW-0653">Protein transport</keyword>
<evidence type="ECO:0000256" key="4">
    <source>
        <dbReference type="ARBA" id="ARBA00022490"/>
    </source>
</evidence>
<evidence type="ECO:0000256" key="1">
    <source>
        <dbReference type="ARBA" id="ARBA00004253"/>
    </source>
</evidence>
<dbReference type="PANTHER" id="PTHR46027">
    <property type="entry name" value="PEROXISOMAL TARGETING SIGNAL 2 RECEPTOR"/>
    <property type="match status" value="1"/>
</dbReference>
<dbReference type="PANTHER" id="PTHR46027:SF1">
    <property type="entry name" value="PEROXISOMAL TARGETING SIGNAL 2 RECEPTOR"/>
    <property type="match status" value="1"/>
</dbReference>
<dbReference type="Gene3D" id="2.130.10.10">
    <property type="entry name" value="YVTN repeat-like/Quinoprotein amine dehydrogenase"/>
    <property type="match status" value="1"/>
</dbReference>
<keyword evidence="12" id="KW-0675">Receptor</keyword>
<reference evidence="12" key="2">
    <citation type="submission" date="2020-06" db="EMBL/GenBank/DDBJ databases">
        <authorList>
            <person name="Sheffer M."/>
        </authorList>
    </citation>
    <scope>NUCLEOTIDE SEQUENCE</scope>
</reference>
<organism evidence="12 13">
    <name type="scientific">Argiope bruennichi</name>
    <name type="common">Wasp spider</name>
    <name type="synonym">Aranea bruennichi</name>
    <dbReference type="NCBI Taxonomy" id="94029"/>
    <lineage>
        <taxon>Eukaryota</taxon>
        <taxon>Metazoa</taxon>
        <taxon>Ecdysozoa</taxon>
        <taxon>Arthropoda</taxon>
        <taxon>Chelicerata</taxon>
        <taxon>Arachnida</taxon>
        <taxon>Araneae</taxon>
        <taxon>Araneomorphae</taxon>
        <taxon>Entelegynae</taxon>
        <taxon>Araneoidea</taxon>
        <taxon>Araneidae</taxon>
        <taxon>Argiope</taxon>
    </lineage>
</organism>
<dbReference type="InterPro" id="IPR020472">
    <property type="entry name" value="WD40_PAC1"/>
</dbReference>
<evidence type="ECO:0000313" key="13">
    <source>
        <dbReference type="Proteomes" id="UP000807504"/>
    </source>
</evidence>
<feature type="repeat" description="WD" evidence="11">
    <location>
        <begin position="149"/>
        <end position="191"/>
    </location>
</feature>
<evidence type="ECO:0000256" key="10">
    <source>
        <dbReference type="ARBA" id="ARBA00032565"/>
    </source>
</evidence>
<dbReference type="PROSITE" id="PS50294">
    <property type="entry name" value="WD_REPEATS_REGION"/>
    <property type="match status" value="2"/>
</dbReference>
<dbReference type="PROSITE" id="PS50082">
    <property type="entry name" value="WD_REPEATS_2"/>
    <property type="match status" value="3"/>
</dbReference>
<dbReference type="OMA" id="FAVHWNL"/>
<dbReference type="AlphaFoldDB" id="A0A8T0ESQ4"/>
<name>A0A8T0ESQ4_ARGBR</name>
<comment type="similarity">
    <text evidence="9">Belongs to the WD repeat peroxin-7 family.</text>
</comment>
<sequence>MNNVITGTFNTGEYHGYNVKYSPFSKHLLACAASQNYGITGRGRLFILDVNYSKQVTVAGTKDWPEGLFDVTWSEVNPQLVVTSCGDGSIQIWDIYVSPDPVSVYKIHNKEVYSVEWNPQNSYTYILSASWDHTVKLWDPFAAKGVSSFVEHTDQVYEACWSPHCVEVFSSVSGDRTLRLWDIRTPARAYACYPHETEVLCCDWSKLNSDVIATGTTDGRIFEWDVRKMLDPLFVLSGHEYAIRQLKFSPFERGRLASVSYDFTTRFWNWNVAHALQVHKEHSEFVYGLDFSPMRRNEAIDCAWDSLLCIYNDRT</sequence>
<dbReference type="GO" id="GO:0005829">
    <property type="term" value="C:cytosol"/>
    <property type="evidence" value="ECO:0007669"/>
    <property type="project" value="UniProtKB-SubCell"/>
</dbReference>
<dbReference type="GO" id="GO:0016558">
    <property type="term" value="P:protein import into peroxisome matrix"/>
    <property type="evidence" value="ECO:0007669"/>
    <property type="project" value="InterPro"/>
</dbReference>
<feature type="repeat" description="WD" evidence="11">
    <location>
        <begin position="236"/>
        <end position="278"/>
    </location>
</feature>
<dbReference type="PRINTS" id="PR00320">
    <property type="entry name" value="GPROTEINBRPT"/>
</dbReference>
<dbReference type="SMART" id="SM00320">
    <property type="entry name" value="WD40"/>
    <property type="match status" value="6"/>
</dbReference>